<keyword evidence="4 6" id="KW-1133">Transmembrane helix</keyword>
<evidence type="ECO:0000256" key="3">
    <source>
        <dbReference type="ARBA" id="ARBA00022692"/>
    </source>
</evidence>
<evidence type="ECO:0000256" key="4">
    <source>
        <dbReference type="ARBA" id="ARBA00022989"/>
    </source>
</evidence>
<feature type="transmembrane region" description="Helical" evidence="6">
    <location>
        <begin position="68"/>
        <end position="95"/>
    </location>
</feature>
<dbReference type="GO" id="GO:0016020">
    <property type="term" value="C:membrane"/>
    <property type="evidence" value="ECO:0007669"/>
    <property type="project" value="UniProtKB-SubCell"/>
</dbReference>
<dbReference type="PRINTS" id="PR00259">
    <property type="entry name" value="TMFOUR"/>
</dbReference>
<keyword evidence="3 6" id="KW-0812">Transmembrane</keyword>
<dbReference type="Pfam" id="PF00335">
    <property type="entry name" value="Tetraspanin"/>
    <property type="match status" value="1"/>
</dbReference>
<comment type="similarity">
    <text evidence="2">Belongs to the tetraspanin (TM4SF) family.</text>
</comment>
<evidence type="ECO:0000256" key="1">
    <source>
        <dbReference type="ARBA" id="ARBA00004141"/>
    </source>
</evidence>
<protein>
    <recommendedName>
        <fullName evidence="9">Senescence-associated protein</fullName>
    </recommendedName>
</protein>
<dbReference type="InterPro" id="IPR018499">
    <property type="entry name" value="Tetraspanin/Peripherin"/>
</dbReference>
<organism evidence="7 8">
    <name type="scientific">Adiantum capillus-veneris</name>
    <name type="common">Maidenhair fern</name>
    <dbReference type="NCBI Taxonomy" id="13818"/>
    <lineage>
        <taxon>Eukaryota</taxon>
        <taxon>Viridiplantae</taxon>
        <taxon>Streptophyta</taxon>
        <taxon>Embryophyta</taxon>
        <taxon>Tracheophyta</taxon>
        <taxon>Polypodiopsida</taxon>
        <taxon>Polypodiidae</taxon>
        <taxon>Polypodiales</taxon>
        <taxon>Pteridineae</taxon>
        <taxon>Pteridaceae</taxon>
        <taxon>Vittarioideae</taxon>
        <taxon>Adiantum</taxon>
    </lineage>
</organism>
<name>A0A9D4V691_ADICA</name>
<comment type="caution">
    <text evidence="7">The sequence shown here is derived from an EMBL/GenBank/DDBJ whole genome shotgun (WGS) entry which is preliminary data.</text>
</comment>
<dbReference type="Proteomes" id="UP000886520">
    <property type="component" value="Chromosome 4"/>
</dbReference>
<accession>A0A9D4V691</accession>
<dbReference type="EMBL" id="JABFUD020000004">
    <property type="protein sequence ID" value="KAI5080549.1"/>
    <property type="molecule type" value="Genomic_DNA"/>
</dbReference>
<dbReference type="AlphaFoldDB" id="A0A9D4V691"/>
<evidence type="ECO:0000256" key="2">
    <source>
        <dbReference type="ARBA" id="ARBA00006840"/>
    </source>
</evidence>
<evidence type="ECO:0000313" key="7">
    <source>
        <dbReference type="EMBL" id="KAI5080549.1"/>
    </source>
</evidence>
<keyword evidence="5 6" id="KW-0472">Membrane</keyword>
<dbReference type="OrthoDB" id="1892640at2759"/>
<evidence type="ECO:0000313" key="8">
    <source>
        <dbReference type="Proteomes" id="UP000886520"/>
    </source>
</evidence>
<feature type="transmembrane region" description="Helical" evidence="6">
    <location>
        <begin position="41"/>
        <end position="61"/>
    </location>
</feature>
<dbReference type="InterPro" id="IPR044991">
    <property type="entry name" value="TET_plant"/>
</dbReference>
<dbReference type="GO" id="GO:0009734">
    <property type="term" value="P:auxin-activated signaling pathway"/>
    <property type="evidence" value="ECO:0007669"/>
    <property type="project" value="InterPro"/>
</dbReference>
<proteinExistence type="inferred from homology"/>
<dbReference type="PROSITE" id="PS00421">
    <property type="entry name" value="TM4_1"/>
    <property type="match status" value="1"/>
</dbReference>
<evidence type="ECO:0008006" key="9">
    <source>
        <dbReference type="Google" id="ProtNLM"/>
    </source>
</evidence>
<feature type="transmembrane region" description="Helical" evidence="6">
    <location>
        <begin position="230"/>
        <end position="252"/>
    </location>
</feature>
<reference evidence="7" key="1">
    <citation type="submission" date="2021-01" db="EMBL/GenBank/DDBJ databases">
        <title>Adiantum capillus-veneris genome.</title>
        <authorList>
            <person name="Fang Y."/>
            <person name="Liao Q."/>
        </authorList>
    </citation>
    <scope>NUCLEOTIDE SEQUENCE</scope>
    <source>
        <strain evidence="7">H3</strain>
        <tissue evidence="7">Leaf</tissue>
    </source>
</reference>
<feature type="transmembrane region" description="Helical" evidence="6">
    <location>
        <begin position="7"/>
        <end position="29"/>
    </location>
</feature>
<sequence length="263" mass="29000">MGLSNHLITFLNFFTALLSVPIIATGIWLATKHSSECLRFLQWPLIAIGIFILLISIAGLVGTSCRMLCLLWVYLAIMFLLILLLACFTVFAFVVTNKGAGDAISGKGFREYHLGNYSSWLQRQVNQDSNWERIRSCLSDARVCNSLDAKYPSATEFASADLSPLESGCCKPPTACGFTFVNATNWVKAQTPNADVDCGTWSNDASQLCYNCNSCRAGVLETVKKDWQKVAIVNVVVLVLIIAVYSIGCSAFRNARRDDYYKG</sequence>
<dbReference type="PANTHER" id="PTHR32191">
    <property type="entry name" value="TETRASPANIN-8-RELATED"/>
    <property type="match status" value="1"/>
</dbReference>
<gene>
    <name evidence="7" type="ORF">GOP47_0003732</name>
</gene>
<keyword evidence="8" id="KW-1185">Reference proteome</keyword>
<evidence type="ECO:0000256" key="5">
    <source>
        <dbReference type="ARBA" id="ARBA00023136"/>
    </source>
</evidence>
<evidence type="ECO:0000256" key="6">
    <source>
        <dbReference type="SAM" id="Phobius"/>
    </source>
</evidence>
<dbReference type="InterPro" id="IPR018503">
    <property type="entry name" value="Tetraspanin_CS"/>
</dbReference>
<comment type="subcellular location">
    <subcellularLocation>
        <location evidence="1">Membrane</location>
        <topology evidence="1">Multi-pass membrane protein</topology>
    </subcellularLocation>
</comment>